<dbReference type="EMBL" id="BARU01012563">
    <property type="protein sequence ID" value="GAH42625.1"/>
    <property type="molecule type" value="Genomic_DNA"/>
</dbReference>
<accession>X1GCT7</accession>
<evidence type="ECO:0000313" key="1">
    <source>
        <dbReference type="EMBL" id="GAH42625.1"/>
    </source>
</evidence>
<gene>
    <name evidence="1" type="ORF">S03H2_23105</name>
</gene>
<proteinExistence type="predicted"/>
<protein>
    <submittedName>
        <fullName evidence="1">Uncharacterized protein</fullName>
    </submittedName>
</protein>
<sequence length="44" mass="5280">MIVMYYRGYILIRLKVIGTEWEVVKKLTNLKSSDPDEDWKITYA</sequence>
<name>X1GCT7_9ZZZZ</name>
<organism evidence="1">
    <name type="scientific">marine sediment metagenome</name>
    <dbReference type="NCBI Taxonomy" id="412755"/>
    <lineage>
        <taxon>unclassified sequences</taxon>
        <taxon>metagenomes</taxon>
        <taxon>ecological metagenomes</taxon>
    </lineage>
</organism>
<comment type="caution">
    <text evidence="1">The sequence shown here is derived from an EMBL/GenBank/DDBJ whole genome shotgun (WGS) entry which is preliminary data.</text>
</comment>
<feature type="non-terminal residue" evidence="1">
    <location>
        <position position="44"/>
    </location>
</feature>
<dbReference type="AlphaFoldDB" id="X1GCT7"/>
<reference evidence="1" key="1">
    <citation type="journal article" date="2014" name="Front. Microbiol.">
        <title>High frequency of phylogenetically diverse reductive dehalogenase-homologous genes in deep subseafloor sedimentary metagenomes.</title>
        <authorList>
            <person name="Kawai M."/>
            <person name="Futagami T."/>
            <person name="Toyoda A."/>
            <person name="Takaki Y."/>
            <person name="Nishi S."/>
            <person name="Hori S."/>
            <person name="Arai W."/>
            <person name="Tsubouchi T."/>
            <person name="Morono Y."/>
            <person name="Uchiyama I."/>
            <person name="Ito T."/>
            <person name="Fujiyama A."/>
            <person name="Inagaki F."/>
            <person name="Takami H."/>
        </authorList>
    </citation>
    <scope>NUCLEOTIDE SEQUENCE</scope>
    <source>
        <strain evidence="1">Expedition CK06-06</strain>
    </source>
</reference>